<proteinExistence type="predicted"/>
<dbReference type="EMBL" id="MHQY01000007">
    <property type="protein sequence ID" value="OHA14484.1"/>
    <property type="molecule type" value="Genomic_DNA"/>
</dbReference>
<evidence type="ECO:0000313" key="2">
    <source>
        <dbReference type="EMBL" id="OHA14484.1"/>
    </source>
</evidence>
<sequence length="70" mass="7962">MVSNNPFIEDLMVIVIGVRYFFSFLICRKFHARLRMLKKLSGNGNQTTNNIPIFSLQTCPPLAEAGRQTC</sequence>
<accession>A0A1G2LSJ9</accession>
<reference evidence="2 3" key="1">
    <citation type="journal article" date="2016" name="Nat. Commun.">
        <title>Thousands of microbial genomes shed light on interconnected biogeochemical processes in an aquifer system.</title>
        <authorList>
            <person name="Anantharaman K."/>
            <person name="Brown C.T."/>
            <person name="Hug L.A."/>
            <person name="Sharon I."/>
            <person name="Castelle C.J."/>
            <person name="Probst A.J."/>
            <person name="Thomas B.C."/>
            <person name="Singh A."/>
            <person name="Wilkins M.J."/>
            <person name="Karaoz U."/>
            <person name="Brodie E.L."/>
            <person name="Williams K.H."/>
            <person name="Hubbard S.S."/>
            <person name="Banfield J.F."/>
        </authorList>
    </citation>
    <scope>NUCLEOTIDE SEQUENCE [LARGE SCALE GENOMIC DNA]</scope>
</reference>
<gene>
    <name evidence="2" type="ORF">A3G49_06580</name>
</gene>
<dbReference type="Proteomes" id="UP000177171">
    <property type="component" value="Unassembled WGS sequence"/>
</dbReference>
<keyword evidence="1" id="KW-0812">Transmembrane</keyword>
<name>A0A1G2LSJ9_9BACT</name>
<evidence type="ECO:0000313" key="3">
    <source>
        <dbReference type="Proteomes" id="UP000177171"/>
    </source>
</evidence>
<dbReference type="AlphaFoldDB" id="A0A1G2LSJ9"/>
<comment type="caution">
    <text evidence="2">The sequence shown here is derived from an EMBL/GenBank/DDBJ whole genome shotgun (WGS) entry which is preliminary data.</text>
</comment>
<keyword evidence="1" id="KW-0472">Membrane</keyword>
<evidence type="ECO:0000256" key="1">
    <source>
        <dbReference type="SAM" id="Phobius"/>
    </source>
</evidence>
<organism evidence="2 3">
    <name type="scientific">Candidatus Sungbacteria bacterium RIFCSPLOWO2_12_FULL_41_11</name>
    <dbReference type="NCBI Taxonomy" id="1802286"/>
    <lineage>
        <taxon>Bacteria</taxon>
        <taxon>Candidatus Sungiibacteriota</taxon>
    </lineage>
</organism>
<keyword evidence="1" id="KW-1133">Transmembrane helix</keyword>
<protein>
    <submittedName>
        <fullName evidence="2">Uncharacterized protein</fullName>
    </submittedName>
</protein>
<feature type="transmembrane region" description="Helical" evidence="1">
    <location>
        <begin position="12"/>
        <end position="30"/>
    </location>
</feature>